<keyword evidence="2" id="KW-0808">Transferase</keyword>
<dbReference type="Proteomes" id="UP000317778">
    <property type="component" value="Unassembled WGS sequence"/>
</dbReference>
<dbReference type="Pfam" id="PF00155">
    <property type="entry name" value="Aminotran_1_2"/>
    <property type="match status" value="1"/>
</dbReference>
<proteinExistence type="inferred from homology"/>
<protein>
    <submittedName>
        <fullName evidence="6">8-amino-7-oxononanoate synthase</fullName>
    </submittedName>
</protein>
<sequence>MIMLGSNNYLGLTADPRVKEAAIRATEKYGTGCTGSRFLNGTLDIHIELEEKLAKFVHKEDCICFSTGYQTNLGSISALVQKGDYVVTDKLDHASIIDGAFLSRGAMKRFVHNDMDSLQQVLASLPADAGKLVVVDGLFSMQGDIAPLPELVPLCKRYGARIMVDEAHSAGVMGPTGAGVTEHFSLSEEVDLVMGTFSKSFASLGGFIAGERKVITFIRHNARSLIFSASMTPASVASALAALEIIIAEPQRREQLWRNTRMMLDGLPKLGFDIGTSESPVIPLHIGDDMKTLFFWKELHHAGVFVNPVLPPGVPPARCLIRTSCMATHTEKELHRALEIFQKVGVETGVL</sequence>
<dbReference type="InterPro" id="IPR050087">
    <property type="entry name" value="AON_synthase_class-II"/>
</dbReference>
<dbReference type="PROSITE" id="PS00599">
    <property type="entry name" value="AA_TRANSFER_CLASS_2"/>
    <property type="match status" value="1"/>
</dbReference>
<dbReference type="PANTHER" id="PTHR13693:SF3">
    <property type="entry name" value="LD36009P"/>
    <property type="match status" value="1"/>
</dbReference>
<dbReference type="PANTHER" id="PTHR13693">
    <property type="entry name" value="CLASS II AMINOTRANSFERASE/8-AMINO-7-OXONONANOATE SYNTHASE"/>
    <property type="match status" value="1"/>
</dbReference>
<gene>
    <name evidence="6" type="ORF">CEE36_08560</name>
</gene>
<dbReference type="InterPro" id="IPR015421">
    <property type="entry name" value="PyrdxlP-dep_Trfase_major"/>
</dbReference>
<dbReference type="CDD" id="cd06454">
    <property type="entry name" value="KBL_like"/>
    <property type="match status" value="1"/>
</dbReference>
<evidence type="ECO:0000256" key="2">
    <source>
        <dbReference type="ARBA" id="ARBA00022679"/>
    </source>
</evidence>
<evidence type="ECO:0000256" key="4">
    <source>
        <dbReference type="RuleBase" id="RU003693"/>
    </source>
</evidence>
<reference evidence="6 7" key="1">
    <citation type="submission" date="2017-06" db="EMBL/GenBank/DDBJ databases">
        <title>Novel microbial phyla capable of carbon fixation and sulfur reduction in deep-sea sediments.</title>
        <authorList>
            <person name="Huang J."/>
            <person name="Baker B."/>
            <person name="Wang Y."/>
        </authorList>
    </citation>
    <scope>NUCLEOTIDE SEQUENCE [LARGE SCALE GENOMIC DNA]</scope>
    <source>
        <strain evidence="6">B3_TA06</strain>
    </source>
</reference>
<comment type="cofactor">
    <cofactor evidence="1 4">
        <name>pyridoxal 5'-phosphate</name>
        <dbReference type="ChEBI" id="CHEBI:597326"/>
    </cofactor>
</comment>
<evidence type="ECO:0000259" key="5">
    <source>
        <dbReference type="Pfam" id="PF00155"/>
    </source>
</evidence>
<dbReference type="InterPro" id="IPR001917">
    <property type="entry name" value="Aminotrans_II_pyridoxalP_BS"/>
</dbReference>
<comment type="caution">
    <text evidence="6">The sequence shown here is derived from an EMBL/GenBank/DDBJ whole genome shotgun (WGS) entry which is preliminary data.</text>
</comment>
<evidence type="ECO:0000313" key="7">
    <source>
        <dbReference type="Proteomes" id="UP000317778"/>
    </source>
</evidence>
<evidence type="ECO:0000256" key="3">
    <source>
        <dbReference type="ARBA" id="ARBA00022898"/>
    </source>
</evidence>
<dbReference type="AlphaFoldDB" id="A0A532V2I7"/>
<organism evidence="6 7">
    <name type="scientific">candidate division TA06 bacterium B3_TA06</name>
    <dbReference type="NCBI Taxonomy" id="2012487"/>
    <lineage>
        <taxon>Bacteria</taxon>
        <taxon>Bacteria division TA06</taxon>
    </lineage>
</organism>
<dbReference type="GO" id="GO:0016740">
    <property type="term" value="F:transferase activity"/>
    <property type="evidence" value="ECO:0007669"/>
    <property type="project" value="UniProtKB-KW"/>
</dbReference>
<evidence type="ECO:0000313" key="6">
    <source>
        <dbReference type="EMBL" id="TKJ41378.1"/>
    </source>
</evidence>
<dbReference type="InterPro" id="IPR004839">
    <property type="entry name" value="Aminotransferase_I/II_large"/>
</dbReference>
<keyword evidence="3 4" id="KW-0663">Pyridoxal phosphate</keyword>
<dbReference type="Gene3D" id="3.90.1150.10">
    <property type="entry name" value="Aspartate Aminotransferase, domain 1"/>
    <property type="match status" value="1"/>
</dbReference>
<name>A0A532V2I7_UNCT6</name>
<dbReference type="InterPro" id="IPR015424">
    <property type="entry name" value="PyrdxlP-dep_Trfase"/>
</dbReference>
<dbReference type="EMBL" id="NJBO01000014">
    <property type="protein sequence ID" value="TKJ41378.1"/>
    <property type="molecule type" value="Genomic_DNA"/>
</dbReference>
<dbReference type="GO" id="GO:0030170">
    <property type="term" value="F:pyridoxal phosphate binding"/>
    <property type="evidence" value="ECO:0007669"/>
    <property type="project" value="InterPro"/>
</dbReference>
<accession>A0A532V2I7</accession>
<dbReference type="InterPro" id="IPR015422">
    <property type="entry name" value="PyrdxlP-dep_Trfase_small"/>
</dbReference>
<comment type="similarity">
    <text evidence="4">Belongs to the class-II pyridoxal-phosphate-dependent aminotransferase family.</text>
</comment>
<dbReference type="Gene3D" id="3.40.640.10">
    <property type="entry name" value="Type I PLP-dependent aspartate aminotransferase-like (Major domain)"/>
    <property type="match status" value="1"/>
</dbReference>
<feature type="domain" description="Aminotransferase class I/classII large" evidence="5">
    <location>
        <begin position="1"/>
        <end position="339"/>
    </location>
</feature>
<dbReference type="SUPFAM" id="SSF53383">
    <property type="entry name" value="PLP-dependent transferases"/>
    <property type="match status" value="1"/>
</dbReference>
<evidence type="ECO:0000256" key="1">
    <source>
        <dbReference type="ARBA" id="ARBA00001933"/>
    </source>
</evidence>